<evidence type="ECO:0000256" key="3">
    <source>
        <dbReference type="ARBA" id="ARBA00022737"/>
    </source>
</evidence>
<sequence>VCSQGQVSDTLKRFAVKVTSSSVKERKEVLEELKECVKGKDLPEPVIKGLCKLFYLTLHRYRDAASRRALLSVIEVLVQSQPDAIATNLPPGLLSCGVVSRGVMPGKSTASGACCALPWTCLIVRTVFPSADKREGANWKKLVEVQSLLLAEAVGGASGNALKSISKRFNKLWKENPGLVDQYMSTLLCLDPSCVSVPLLGLCVDFCTAHKDIATINKHKVEHSSPCHSCAKPVRCVDCTASGSMLRHMSHAEFKEQLLPTLLKALLRSPENSMQTISCMLASLTLDLSQYALDIGKGISSQLKANNPELMEQAVTALQNLAHQCSDPSAVQDLVKHLFGILGGQWMLSGLQSCSHHAVSGSSSQSLSSSVAVMFIPYLQQEVHEGTLVHAVSVLSQWTSRFTVDVPSELREWFKKAFTLKTSTSLVRHAYLQRLCLCSGDALNQAVDFMPLLIQTVEKAAAQNTQHSLLSEGVAASVLLCRLSMLDSVPEAKLASFWNLILDEKKPLFTTEKFLSQASEEALCTVLLLCERLFLDQPQRLNNSKSQMYHQATMMALLSRLWRVRKRAQQTVKKLLSSLGGSSLAHGLLGELRVVINKHKILPPDVVYTETGELTEIGRSYIAPRILLDALSVICSVAAQWNDPAETEKLALDIIIVTHHPSIVAVRSEMWPSLMSTMKLDVAEFIDKHLEMILPRLLEANTDNQAVQNAVCSLSLLSPTRLLPRVMDHVTQRLSNPALSQVTRQEYAIMQMLEGELYDKSIIMSAQQESTKKGNMKRENKAYSFKEQIIELELQEEIKKKKGIKEELQLTSKQKEMMQSQLEKESGIRKRLQELDVELQCAVGLLEAALARRPSLIWMHLPGVLQVVLPLLQSPLAAPRVKQVFLHIGVTLMPKELHYLAVLVGHVTLRQLKPECDLDPAWAQEDLNTATQRTVSLLHTNTTLQRDGKTGSGAFVLSAPAFSFCFPLLQAVLSQSSGSSEETELMMTRALQVINTHAQLRAKFNESDTLIDENGPELLPRVSMLLLLTKVIGTSTPRLQVLASGCLTALCASAGGQEGCALAEQPEIDVLLEALLSSCFSVRDAALRGLLEMELALPTDSADASGLKMLRRLWVAKFDVEEEGRALAEKLWQALCLDLVPELCSLLIEDVIHHEEAVRSAGAEALSSAVSQYREQSATVLTKLTELYHQKLYRPPPVLDTLGRVISEAPPDQWEARCGIALALNKLAEFLDESQVTPLFLFFVPDALNDRHAEVRRCMLDAALSALNTHGKDSVNSLLPVFEEFLKNAPQDASYDAVRQSVVILMGSLAKHLDKSDPKVKPIVAKLITALSTPSQQVQESVASCLPPLVPAIKEDAGGMVRKLLQLLLESDKYAERKGAAYGLAGLVKGLGILSLKQQEIMTTLTDAIQDKKNSRRREGALFAFEMLCNMLGKLFEPYVVHVLPHLLLCFGDGNQYVREAADDCAKAVMRNLSAHGVKLVLPSLLVALEEESWRTKAGSVELLGAMAYCAPKQLSSCLPNIVPKLTEVLTDSHVKVQKAGQQALRQIGSVIRNPEILAITPILLDALTDPSHRTHHCLQTLLDTKFVHFIDAPSLALIMPIVQRAFQDRSTDTRKMAAQIIGNMYSLTDQKDLSPYLPSVIPGLKASLLDPVPEVRTVSAKALGAMVKGMGESSFDDLLPWLMETLASEQSSVDRSGAAQGLAEVMAALGVEKLDKLMPDVVQTASKVDIASHVRDGYIMMFIYLPLTFGEKFTPYVGPIIPCILKALADENEYVRDTALRAGQRIISMYAETAIALLLPELEQGLFDDLWRIRFSSVQLLGDLLFHISGVTGKMTTETASEDDNFGTAQSTKAIIGALGAERRNRVLSGLYMGRSDIQLVVRQASLHVWKIVVSNTPRTLREILPTLFTLLLGFLASTCPDKRTIAARTLGDLVKKLGEKILPEIIPILEEGLRSDKSDERQGVCIGLCEIMKSTSKDAVLVFSESLVPTVRKALCDPLEEVREAAAKTFEQLHATIGHQALDDILPTLLKQLENEETSEFALDGLKQVMAVKSRSVLPYLVPKLTAPPVNTRVLAFLSAVAGDALTRHLGVILPALLSSLKDKLGSEECLNCQTVILSVEDEVGQRIIIEDLLEATRGADAGLRQASVTILNGYFSRTRLDYSAHTRMLLSGLMRLLNDPNPEVLSQSWDTINSITKKLDAGSQLSLIDDLHRDIRSAAAEVRGQHLPGFCLPKKGVTCILPVLREGVLTGSPEQKEEAARALGGVIKLTSAEALRPSVVNITGPLIRILGDRFSWSVKTALLDTLTLLLAKVGIALKPFLPQLQTTFLKALQDSSRAVRLRAAESLGQLVSIHTKVDPLFTEQLSAIRSAEDSGVRETMLQALRFVIQGAGAKVDPTIRKNITTTLLGMLGHDEDATRMASAGCVGELCAFLSEEELKNVLQQHVLADVSGVDWMVRHGRSLALAIAVKSAPDQLCSEEYSSSVLEAVLSSATADRIPIACSGIRAMGYLMRHQLRSGGPESISPRIITQFIKSLQNQSSDIRLVTERVLWWVCKEAETPALEPSLVKPLIKALLDNTKDKNTSVRAQSEHTLVSLLRLRQGEDGMQSISAILDSASNELLSECYRRSLKKISSLPDSNEEIDDTILT</sequence>
<evidence type="ECO:0000256" key="4">
    <source>
        <dbReference type="PROSITE-ProRule" id="PRU00103"/>
    </source>
</evidence>
<dbReference type="Pfam" id="PF25801">
    <property type="entry name" value="HEAT_GCN1_C_2"/>
    <property type="match status" value="1"/>
</dbReference>
<dbReference type="Pfam" id="PF24984">
    <property type="entry name" value="HEAT_EF3_GNC1"/>
    <property type="match status" value="1"/>
</dbReference>
<keyword evidence="5" id="KW-0175">Coiled coil</keyword>
<keyword evidence="3" id="KW-0677">Repeat</keyword>
<dbReference type="GO" id="GO:0006417">
    <property type="term" value="P:regulation of translation"/>
    <property type="evidence" value="ECO:0007669"/>
    <property type="project" value="TreeGrafter"/>
</dbReference>
<dbReference type="FunFam" id="1.25.10.10:FF:000162">
    <property type="entry name" value="GCN1, eIF2 alpha kinase activator homolog"/>
    <property type="match status" value="1"/>
</dbReference>
<feature type="repeat" description="HEAT" evidence="4">
    <location>
        <begin position="1989"/>
        <end position="2026"/>
    </location>
</feature>
<dbReference type="InterPro" id="IPR021133">
    <property type="entry name" value="HEAT_type_2"/>
</dbReference>
<dbReference type="PANTHER" id="PTHR23346">
    <property type="entry name" value="TRANSLATIONAL ACTIVATOR GCN1-RELATED"/>
    <property type="match status" value="1"/>
</dbReference>
<dbReference type="FunFam" id="1.25.10.10:FF:000096">
    <property type="entry name" value="eIF-2-alpha kinase activator gcn1"/>
    <property type="match status" value="1"/>
</dbReference>
<evidence type="ECO:0000256" key="2">
    <source>
        <dbReference type="ARBA" id="ARBA00022553"/>
    </source>
</evidence>
<proteinExistence type="inferred from homology"/>
<keyword evidence="2" id="KW-0597">Phosphoprotein</keyword>
<feature type="domain" description="TOG" evidence="6">
    <location>
        <begin position="1348"/>
        <end position="1581"/>
    </location>
</feature>
<dbReference type="InterPro" id="IPR056810">
    <property type="entry name" value="GNC1-like_N"/>
</dbReference>
<dbReference type="InterPro" id="IPR011989">
    <property type="entry name" value="ARM-like"/>
</dbReference>
<dbReference type="GO" id="GO:0019887">
    <property type="term" value="F:protein kinase regulator activity"/>
    <property type="evidence" value="ECO:0007669"/>
    <property type="project" value="TreeGrafter"/>
</dbReference>
<name>A0A9J7Y921_CYPCA</name>
<dbReference type="FunFam" id="1.25.10.10:FF:000090">
    <property type="entry name" value="eIF-2-alpha kinase activator GCN1"/>
    <property type="match status" value="1"/>
</dbReference>
<feature type="repeat" description="HEAT" evidence="4">
    <location>
        <begin position="1761"/>
        <end position="1797"/>
    </location>
</feature>
<reference evidence="7" key="2">
    <citation type="submission" date="2025-09" db="UniProtKB">
        <authorList>
            <consortium name="Ensembl"/>
        </authorList>
    </citation>
    <scope>IDENTIFICATION</scope>
</reference>
<dbReference type="InterPro" id="IPR034085">
    <property type="entry name" value="TOG"/>
</dbReference>
<dbReference type="SUPFAM" id="SSF48371">
    <property type="entry name" value="ARM repeat"/>
    <property type="match status" value="4"/>
</dbReference>
<dbReference type="Gene3D" id="1.25.10.10">
    <property type="entry name" value="Leucine-rich Repeat Variant"/>
    <property type="match status" value="5"/>
</dbReference>
<dbReference type="Pfam" id="PF23271">
    <property type="entry name" value="HEAT_GCN1"/>
    <property type="match status" value="1"/>
</dbReference>
<keyword evidence="8" id="KW-1185">Reference proteome</keyword>
<feature type="coiled-coil region" evidence="5">
    <location>
        <begin position="794"/>
        <end position="825"/>
    </location>
</feature>
<accession>A0A9J7Y921</accession>
<dbReference type="InterPro" id="IPR057546">
    <property type="entry name" value="HEAT_GCN1"/>
</dbReference>
<feature type="repeat" description="HEAT" evidence="4">
    <location>
        <begin position="1599"/>
        <end position="1637"/>
    </location>
</feature>
<feature type="repeat" description="HEAT" evidence="4">
    <location>
        <begin position="1679"/>
        <end position="1718"/>
    </location>
</feature>
<comment type="similarity">
    <text evidence="1">Belongs to the GCN1 family.</text>
</comment>
<dbReference type="GO" id="GO:0005829">
    <property type="term" value="C:cytosol"/>
    <property type="evidence" value="ECO:0007669"/>
    <property type="project" value="TreeGrafter"/>
</dbReference>
<evidence type="ECO:0000313" key="8">
    <source>
        <dbReference type="Proteomes" id="UP001108240"/>
    </source>
</evidence>
<feature type="repeat" description="HEAT" evidence="4">
    <location>
        <begin position="1641"/>
        <end position="1679"/>
    </location>
</feature>
<dbReference type="GO" id="GO:0034198">
    <property type="term" value="P:cellular response to amino acid starvation"/>
    <property type="evidence" value="ECO:0007669"/>
    <property type="project" value="TreeGrafter"/>
</dbReference>
<dbReference type="InterPro" id="IPR016024">
    <property type="entry name" value="ARM-type_fold"/>
</dbReference>
<dbReference type="SMART" id="SM01349">
    <property type="entry name" value="TOG"/>
    <property type="match status" value="1"/>
</dbReference>
<dbReference type="Pfam" id="PF24987">
    <property type="entry name" value="HEAT_EF3_N"/>
    <property type="match status" value="2"/>
</dbReference>
<reference evidence="7" key="1">
    <citation type="submission" date="2025-08" db="UniProtKB">
        <authorList>
            <consortium name="Ensembl"/>
        </authorList>
    </citation>
    <scope>IDENTIFICATION</scope>
</reference>
<protein>
    <submittedName>
        <fullName evidence="7">GCN1 activator of EIF2AK4</fullName>
    </submittedName>
</protein>
<evidence type="ECO:0000313" key="7">
    <source>
        <dbReference type="Ensembl" id="ENSCCRP00000115621.1"/>
    </source>
</evidence>
<dbReference type="Ensembl" id="ENSCCRT00000176532.1">
    <property type="protein sequence ID" value="ENSCCRP00000115621.1"/>
    <property type="gene ID" value="ENSCCRG00000035698.2"/>
</dbReference>
<dbReference type="PANTHER" id="PTHR23346:SF7">
    <property type="entry name" value="STALLED RIBOSOME SENSOR GCN1"/>
    <property type="match status" value="1"/>
</dbReference>
<evidence type="ECO:0000259" key="6">
    <source>
        <dbReference type="SMART" id="SM01349"/>
    </source>
</evidence>
<dbReference type="GeneTree" id="ENSGT00940000153612"/>
<evidence type="ECO:0000256" key="5">
    <source>
        <dbReference type="SAM" id="Coils"/>
    </source>
</evidence>
<dbReference type="Pfam" id="PF24993">
    <property type="entry name" value="GNC1_N"/>
    <property type="match status" value="1"/>
</dbReference>
<organism evidence="7 8">
    <name type="scientific">Cyprinus carpio carpio</name>
    <dbReference type="NCBI Taxonomy" id="630221"/>
    <lineage>
        <taxon>Eukaryota</taxon>
        <taxon>Metazoa</taxon>
        <taxon>Chordata</taxon>
        <taxon>Craniata</taxon>
        <taxon>Vertebrata</taxon>
        <taxon>Euteleostomi</taxon>
        <taxon>Actinopterygii</taxon>
        <taxon>Neopterygii</taxon>
        <taxon>Teleostei</taxon>
        <taxon>Ostariophysi</taxon>
        <taxon>Cypriniformes</taxon>
        <taxon>Cyprinidae</taxon>
        <taxon>Cyprininae</taxon>
        <taxon>Cyprinus</taxon>
    </lineage>
</organism>
<dbReference type="PROSITE" id="PS50077">
    <property type="entry name" value="HEAT_REPEAT"/>
    <property type="match status" value="5"/>
</dbReference>
<evidence type="ECO:0000256" key="1">
    <source>
        <dbReference type="ARBA" id="ARBA00007366"/>
    </source>
</evidence>
<dbReference type="Proteomes" id="UP001108240">
    <property type="component" value="Unplaced"/>
</dbReference>